<evidence type="ECO:0000256" key="1">
    <source>
        <dbReference type="SAM" id="MobiDB-lite"/>
    </source>
</evidence>
<feature type="signal peptide" evidence="2">
    <location>
        <begin position="1"/>
        <end position="27"/>
    </location>
</feature>
<dbReference type="EMBL" id="JBBUTF010000028">
    <property type="protein sequence ID" value="MEK8028697.1"/>
    <property type="molecule type" value="Genomic_DNA"/>
</dbReference>
<feature type="domain" description="Ig-like SoxY" evidence="3">
    <location>
        <begin position="160"/>
        <end position="223"/>
    </location>
</feature>
<comment type="caution">
    <text evidence="4">The sequence shown here is derived from an EMBL/GenBank/DDBJ whole genome shotgun (WGS) entry which is preliminary data.</text>
</comment>
<name>A0ABU9BIH0_9BURK</name>
<dbReference type="InterPro" id="IPR038162">
    <property type="entry name" value="SoxY_sf"/>
</dbReference>
<sequence length="225" mass="22874">MPLTDRRTTLQAWAAALAAMGWPQVRAASAAVTQQAEQAPDVPGAHGAAARQTHEGTGERPQAALAARTLPEALAALGLPGPPPTTDALRIDAPALAENGAAVPVAVRWAPSATSAVAPTATPVDARVDAPVATRVVTPGRSAGRVAEPSDAAATDGPLRLALLVEGNAQPLALLAELDPALEPALGTRLKFADSAQLWALVRLADGRWFSQRASVRVVQGGCAV</sequence>
<organism evidence="4 5">
    <name type="scientific">Pseudaquabacterium rugosum</name>
    <dbReference type="NCBI Taxonomy" id="2984194"/>
    <lineage>
        <taxon>Bacteria</taxon>
        <taxon>Pseudomonadati</taxon>
        <taxon>Pseudomonadota</taxon>
        <taxon>Betaproteobacteria</taxon>
        <taxon>Burkholderiales</taxon>
        <taxon>Sphaerotilaceae</taxon>
        <taxon>Pseudaquabacterium</taxon>
    </lineage>
</organism>
<keyword evidence="2" id="KW-0732">Signal</keyword>
<feature type="chain" id="PRO_5045257139" evidence="2">
    <location>
        <begin position="28"/>
        <end position="225"/>
    </location>
</feature>
<gene>
    <name evidence="4" type="ORF">AACH11_22285</name>
</gene>
<feature type="region of interest" description="Disordered" evidence="1">
    <location>
        <begin position="31"/>
        <end position="62"/>
    </location>
</feature>
<proteinExistence type="predicted"/>
<dbReference type="Gene3D" id="2.60.40.2470">
    <property type="entry name" value="SoxY domain"/>
    <property type="match status" value="1"/>
</dbReference>
<accession>A0ABU9BIH0</accession>
<dbReference type="RefSeq" id="WP_341376483.1">
    <property type="nucleotide sequence ID" value="NZ_JBBUTF010000028.1"/>
</dbReference>
<keyword evidence="5" id="KW-1185">Reference proteome</keyword>
<evidence type="ECO:0000256" key="2">
    <source>
        <dbReference type="SAM" id="SignalP"/>
    </source>
</evidence>
<reference evidence="4 5" key="1">
    <citation type="submission" date="2024-04" db="EMBL/GenBank/DDBJ databases">
        <title>Novel species of the genus Ideonella isolated from streams.</title>
        <authorList>
            <person name="Lu H."/>
        </authorList>
    </citation>
    <scope>NUCLEOTIDE SEQUENCE [LARGE SCALE GENOMIC DNA]</scope>
    <source>
        <strain evidence="4 5">BYS139W</strain>
    </source>
</reference>
<dbReference type="InterPro" id="IPR032711">
    <property type="entry name" value="SoxY"/>
</dbReference>
<dbReference type="Proteomes" id="UP001368500">
    <property type="component" value="Unassembled WGS sequence"/>
</dbReference>
<dbReference type="Pfam" id="PF13501">
    <property type="entry name" value="SoxY"/>
    <property type="match status" value="1"/>
</dbReference>
<protein>
    <submittedName>
        <fullName evidence="4">Thiosulfate oxidation carrier protein SoxY</fullName>
    </submittedName>
</protein>
<evidence type="ECO:0000313" key="5">
    <source>
        <dbReference type="Proteomes" id="UP001368500"/>
    </source>
</evidence>
<evidence type="ECO:0000313" key="4">
    <source>
        <dbReference type="EMBL" id="MEK8028697.1"/>
    </source>
</evidence>
<evidence type="ECO:0000259" key="3">
    <source>
        <dbReference type="Pfam" id="PF13501"/>
    </source>
</evidence>